<proteinExistence type="predicted"/>
<dbReference type="InterPro" id="IPR046373">
    <property type="entry name" value="Acyl-CoA_Oxase/DH_mid-dom_sf"/>
</dbReference>
<dbReference type="Gene3D" id="1.10.540.10">
    <property type="entry name" value="Acyl-CoA dehydrogenase/oxidase, N-terminal domain"/>
    <property type="match status" value="1"/>
</dbReference>
<dbReference type="InterPro" id="IPR009100">
    <property type="entry name" value="AcylCoA_DH/oxidase_NM_dom_sf"/>
</dbReference>
<dbReference type="RefSeq" id="WP_084532600.1">
    <property type="nucleotide sequence ID" value="NZ_FQUX01000004.1"/>
</dbReference>
<accession>A0A1M5BXU4</accession>
<dbReference type="OrthoDB" id="1170793at2"/>
<reference evidence="2" key="1">
    <citation type="submission" date="2016-11" db="EMBL/GenBank/DDBJ databases">
        <authorList>
            <person name="Varghese N."/>
            <person name="Submissions S."/>
        </authorList>
    </citation>
    <scope>NUCLEOTIDE SEQUENCE [LARGE SCALE GENOMIC DNA]</scope>
    <source>
        <strain evidence="2">DSM 17539</strain>
    </source>
</reference>
<sequence length="339" mass="37960">MTLVDNLYKLRKLQLGADVFTQDVLDWINNENLWNLWVPKTYGGLELSLTGGLSKLRELAKVDASLGWTITLCSGANYFIGNLQPSKAHEIFRMAGSAPCLGGSGGVFGRAEIIDDSYRISGKWRYATGAPYLTHFTLNAEIWENGVHLLNDDGEPRVQSFVIPKEAVQVIQDWNTMGLKATATHSFAVHGYMAHESCSFSYNDCHLPHSIFKIPFALFADLTLWINYIGIAEHLLEEAGVVLGEGRLDALENAILESDRKIFLYANEIEKRIQENKAFDADYMKEIHEGAVQSVKGISRNIIEIYPSLGVKASTKGHTLNQIFSDYFTATQHHIFTRK</sequence>
<name>A0A1M5BXU4_9FLAO</name>
<dbReference type="AlphaFoldDB" id="A0A1M5BXU4"/>
<dbReference type="SUPFAM" id="SSF56645">
    <property type="entry name" value="Acyl-CoA dehydrogenase NM domain-like"/>
    <property type="match status" value="1"/>
</dbReference>
<organism evidence="1 2">
    <name type="scientific">Arenibacter palladensis</name>
    <dbReference type="NCBI Taxonomy" id="237373"/>
    <lineage>
        <taxon>Bacteria</taxon>
        <taxon>Pseudomonadati</taxon>
        <taxon>Bacteroidota</taxon>
        <taxon>Flavobacteriia</taxon>
        <taxon>Flavobacteriales</taxon>
        <taxon>Flavobacteriaceae</taxon>
        <taxon>Arenibacter</taxon>
    </lineage>
</organism>
<dbReference type="EMBL" id="FQUX01000004">
    <property type="protein sequence ID" value="SHF47364.1"/>
    <property type="molecule type" value="Genomic_DNA"/>
</dbReference>
<evidence type="ECO:0000313" key="2">
    <source>
        <dbReference type="Proteomes" id="UP000184406"/>
    </source>
</evidence>
<protein>
    <recommendedName>
        <fullName evidence="3">Acyl-CoA dehydrogenase</fullName>
    </recommendedName>
</protein>
<dbReference type="GO" id="GO:0050660">
    <property type="term" value="F:flavin adenine dinucleotide binding"/>
    <property type="evidence" value="ECO:0007669"/>
    <property type="project" value="InterPro"/>
</dbReference>
<evidence type="ECO:0008006" key="3">
    <source>
        <dbReference type="Google" id="ProtNLM"/>
    </source>
</evidence>
<dbReference type="InterPro" id="IPR037069">
    <property type="entry name" value="AcylCoA_DH/ox_N_sf"/>
</dbReference>
<dbReference type="Proteomes" id="UP000184406">
    <property type="component" value="Unassembled WGS sequence"/>
</dbReference>
<gene>
    <name evidence="1" type="ORF">SAMN03080594_104281</name>
</gene>
<dbReference type="Gene3D" id="2.40.110.10">
    <property type="entry name" value="Butyryl-CoA Dehydrogenase, subunit A, domain 2"/>
    <property type="match status" value="1"/>
</dbReference>
<dbReference type="GO" id="GO:0016627">
    <property type="term" value="F:oxidoreductase activity, acting on the CH-CH group of donors"/>
    <property type="evidence" value="ECO:0007669"/>
    <property type="project" value="InterPro"/>
</dbReference>
<evidence type="ECO:0000313" key="1">
    <source>
        <dbReference type="EMBL" id="SHF47364.1"/>
    </source>
</evidence>
<keyword evidence="2" id="KW-1185">Reference proteome</keyword>